<proteinExistence type="predicted"/>
<feature type="region of interest" description="Disordered" evidence="1">
    <location>
        <begin position="1"/>
        <end position="100"/>
    </location>
</feature>
<gene>
    <name evidence="2" type="ORF">ACHAW5_006753</name>
</gene>
<evidence type="ECO:0000313" key="3">
    <source>
        <dbReference type="Proteomes" id="UP001530315"/>
    </source>
</evidence>
<dbReference type="Proteomes" id="UP001530315">
    <property type="component" value="Unassembled WGS sequence"/>
</dbReference>
<name>A0ABD3NT35_9STRA</name>
<feature type="compositionally biased region" description="Basic and acidic residues" evidence="1">
    <location>
        <begin position="58"/>
        <end position="67"/>
    </location>
</feature>
<protein>
    <submittedName>
        <fullName evidence="2">Uncharacterized protein</fullName>
    </submittedName>
</protein>
<accession>A0ABD3NT35</accession>
<dbReference type="InterPro" id="IPR026795">
    <property type="entry name" value="SHFL"/>
</dbReference>
<reference evidence="2 3" key="1">
    <citation type="submission" date="2024-10" db="EMBL/GenBank/DDBJ databases">
        <title>Updated reference genomes for cyclostephanoid diatoms.</title>
        <authorList>
            <person name="Roberts W.R."/>
            <person name="Alverson A.J."/>
        </authorList>
    </citation>
    <scope>NUCLEOTIDE SEQUENCE [LARGE SCALE GENOMIC DNA]</scope>
    <source>
        <strain evidence="2 3">AJA276-08</strain>
    </source>
</reference>
<evidence type="ECO:0000256" key="1">
    <source>
        <dbReference type="SAM" id="MobiDB-lite"/>
    </source>
</evidence>
<dbReference type="AlphaFoldDB" id="A0ABD3NT35"/>
<evidence type="ECO:0000313" key="2">
    <source>
        <dbReference type="EMBL" id="KAL3778787.1"/>
    </source>
</evidence>
<organism evidence="2 3">
    <name type="scientific">Stephanodiscus triporus</name>
    <dbReference type="NCBI Taxonomy" id="2934178"/>
    <lineage>
        <taxon>Eukaryota</taxon>
        <taxon>Sar</taxon>
        <taxon>Stramenopiles</taxon>
        <taxon>Ochrophyta</taxon>
        <taxon>Bacillariophyta</taxon>
        <taxon>Coscinodiscophyceae</taxon>
        <taxon>Thalassiosirophycidae</taxon>
        <taxon>Stephanodiscales</taxon>
        <taxon>Stephanodiscaceae</taxon>
        <taxon>Stephanodiscus</taxon>
    </lineage>
</organism>
<feature type="region of interest" description="Disordered" evidence="1">
    <location>
        <begin position="199"/>
        <end position="231"/>
    </location>
</feature>
<dbReference type="EMBL" id="JALLAZ020001199">
    <property type="protein sequence ID" value="KAL3778787.1"/>
    <property type="molecule type" value="Genomic_DNA"/>
</dbReference>
<feature type="compositionally biased region" description="Basic and acidic residues" evidence="1">
    <location>
        <begin position="8"/>
        <end position="30"/>
    </location>
</feature>
<sequence>PDDSIGVLRREGGRGVKVKKENCVNEEKKGGSNAKSRGRWRKKNGGKRSNHTGNGGDENGKGDDINREGSPPSLTEEALKSHNSVKVKNEIERRQYNCPNRPNEGRGKFVFFKRVPSEKPIVKCPKCKKVKGGACERLYPIPKGEEKGYGLFLCGECTGTWGSSRAVGNIGQQCHGCALAGNDGQYVTPFRIEMYRSGRGAGRRMRRKPKETISEDDEAPANVPYSASDGRRFRNGGGNALVLGSEGGAEKLFDWVDIKEELPTPEQASSSSSSIFPQMKHKCKGCASGICRRRDLPISGTHDVHDGDTASTSGSIFTNSQIDKSEFPDRDIDFNDWEEGNAAEMWVTFGANGKNLQG</sequence>
<feature type="non-terminal residue" evidence="2">
    <location>
        <position position="1"/>
    </location>
</feature>
<dbReference type="Pfam" id="PF15135">
    <property type="entry name" value="UPF0515"/>
    <property type="match status" value="1"/>
</dbReference>
<keyword evidence="3" id="KW-1185">Reference proteome</keyword>
<comment type="caution">
    <text evidence="2">The sequence shown here is derived from an EMBL/GenBank/DDBJ whole genome shotgun (WGS) entry which is preliminary data.</text>
</comment>
<feature type="compositionally biased region" description="Basic residues" evidence="1">
    <location>
        <begin position="36"/>
        <end position="50"/>
    </location>
</feature>